<accession>A0A835IUH9</accession>
<reference evidence="3 4" key="1">
    <citation type="submission" date="2020-10" db="EMBL/GenBank/DDBJ databases">
        <title>The Coptis chinensis genome and diversification of protoberbering-type alkaloids.</title>
        <authorList>
            <person name="Wang B."/>
            <person name="Shu S."/>
            <person name="Song C."/>
            <person name="Liu Y."/>
        </authorList>
    </citation>
    <scope>NUCLEOTIDE SEQUENCE [LARGE SCALE GENOMIC DNA]</scope>
    <source>
        <strain evidence="3">HL-2020</strain>
        <tissue evidence="3">Leaf</tissue>
    </source>
</reference>
<gene>
    <name evidence="3" type="ORF">IFM89_028426</name>
</gene>
<dbReference type="PANTHER" id="PTHR46328:SF35">
    <property type="entry name" value="PROTEIN FAR1-RELATED SEQUENCE 5-LIKE"/>
    <property type="match status" value="1"/>
</dbReference>
<feature type="domain" description="FAR1" evidence="2">
    <location>
        <begin position="61"/>
        <end position="137"/>
    </location>
</feature>
<name>A0A835IUH9_9MAGN</name>
<dbReference type="AlphaFoldDB" id="A0A835IUH9"/>
<evidence type="ECO:0000256" key="1">
    <source>
        <dbReference type="SAM" id="MobiDB-lite"/>
    </source>
</evidence>
<dbReference type="InterPro" id="IPR004330">
    <property type="entry name" value="FAR1_DNA_bnd_dom"/>
</dbReference>
<proteinExistence type="predicted"/>
<dbReference type="EMBL" id="JADFTS010000002">
    <property type="protein sequence ID" value="KAF9621838.1"/>
    <property type="molecule type" value="Genomic_DNA"/>
</dbReference>
<sequence>MDESHDQECELPGNFSGVAECEASSVQVEKNTIRSPTKDLHNTIETPYAGMPFESFEEAKKYYERYGVSKGFSTITRSSNKSWLHCDKVTNVCLACSHFGSHKKKLNENVERPHLNTSTQRGECKAHMFRKRKVAGKKTEDVPTGKHDQHLHPIEVAANKIKRKCRSCNTFADHDSRNCPQNPTSKRAKSNPPDLECEEEQ</sequence>
<evidence type="ECO:0000259" key="2">
    <source>
        <dbReference type="Pfam" id="PF03101"/>
    </source>
</evidence>
<evidence type="ECO:0000313" key="4">
    <source>
        <dbReference type="Proteomes" id="UP000631114"/>
    </source>
</evidence>
<keyword evidence="4" id="KW-1185">Reference proteome</keyword>
<dbReference type="OrthoDB" id="1979846at2759"/>
<feature type="region of interest" description="Disordered" evidence="1">
    <location>
        <begin position="171"/>
        <end position="201"/>
    </location>
</feature>
<dbReference type="Proteomes" id="UP000631114">
    <property type="component" value="Unassembled WGS sequence"/>
</dbReference>
<organism evidence="3 4">
    <name type="scientific">Coptis chinensis</name>
    <dbReference type="NCBI Taxonomy" id="261450"/>
    <lineage>
        <taxon>Eukaryota</taxon>
        <taxon>Viridiplantae</taxon>
        <taxon>Streptophyta</taxon>
        <taxon>Embryophyta</taxon>
        <taxon>Tracheophyta</taxon>
        <taxon>Spermatophyta</taxon>
        <taxon>Magnoliopsida</taxon>
        <taxon>Ranunculales</taxon>
        <taxon>Ranunculaceae</taxon>
        <taxon>Coptidoideae</taxon>
        <taxon>Coptis</taxon>
    </lineage>
</organism>
<protein>
    <recommendedName>
        <fullName evidence="2">FAR1 domain-containing protein</fullName>
    </recommendedName>
</protein>
<dbReference type="Pfam" id="PF03101">
    <property type="entry name" value="FAR1"/>
    <property type="match status" value="1"/>
</dbReference>
<comment type="caution">
    <text evidence="3">The sequence shown here is derived from an EMBL/GenBank/DDBJ whole genome shotgun (WGS) entry which is preliminary data.</text>
</comment>
<dbReference type="PANTHER" id="PTHR46328">
    <property type="entry name" value="FAR-RED IMPAIRED RESPONSIVE (FAR1) FAMILY PROTEIN-RELATED"/>
    <property type="match status" value="1"/>
</dbReference>
<evidence type="ECO:0000313" key="3">
    <source>
        <dbReference type="EMBL" id="KAF9621838.1"/>
    </source>
</evidence>